<evidence type="ECO:0000259" key="3">
    <source>
        <dbReference type="PROSITE" id="PS51797"/>
    </source>
</evidence>
<dbReference type="PANTHER" id="PTHR11991:SF0">
    <property type="entry name" value="TRANSLATIONALLY-CONTROLLED TUMOR PROTEIN"/>
    <property type="match status" value="1"/>
</dbReference>
<dbReference type="PANTHER" id="PTHR11991">
    <property type="entry name" value="TRANSLATIONALLY CONTROLLED TUMOR PROTEIN-RELATED"/>
    <property type="match status" value="1"/>
</dbReference>
<dbReference type="InterPro" id="IPR018103">
    <property type="entry name" value="Translation_control_tumour_CS"/>
</dbReference>
<evidence type="ECO:0000256" key="2">
    <source>
        <dbReference type="PROSITE-ProRule" id="PRU01133"/>
    </source>
</evidence>
<accession>A0AAN6WSH0</accession>
<comment type="similarity">
    <text evidence="2">Belongs to the TCTP family.</text>
</comment>
<dbReference type="InterPro" id="IPR011323">
    <property type="entry name" value="Mss4/transl-control_tumour"/>
</dbReference>
<feature type="domain" description="TCTP" evidence="3">
    <location>
        <begin position="1"/>
        <end position="205"/>
    </location>
</feature>
<dbReference type="PRINTS" id="PR01653">
    <property type="entry name" value="TCTPROTEIN"/>
</dbReference>
<protein>
    <recommendedName>
        <fullName evidence="1">Translationally-controlled tumor protein homolog</fullName>
    </recommendedName>
</protein>
<dbReference type="PROSITE" id="PS51797">
    <property type="entry name" value="TCTP_3"/>
    <property type="match status" value="1"/>
</dbReference>
<comment type="caution">
    <text evidence="4">The sequence shown here is derived from an EMBL/GenBank/DDBJ whole genome shotgun (WGS) entry which is preliminary data.</text>
</comment>
<evidence type="ECO:0000313" key="5">
    <source>
        <dbReference type="Proteomes" id="UP001302126"/>
    </source>
</evidence>
<proteinExistence type="inferred from homology"/>
<organism evidence="4 5">
    <name type="scientific">Podospora australis</name>
    <dbReference type="NCBI Taxonomy" id="1536484"/>
    <lineage>
        <taxon>Eukaryota</taxon>
        <taxon>Fungi</taxon>
        <taxon>Dikarya</taxon>
        <taxon>Ascomycota</taxon>
        <taxon>Pezizomycotina</taxon>
        <taxon>Sordariomycetes</taxon>
        <taxon>Sordariomycetidae</taxon>
        <taxon>Sordariales</taxon>
        <taxon>Podosporaceae</taxon>
        <taxon>Podospora</taxon>
    </lineage>
</organism>
<dbReference type="SUPFAM" id="SSF51316">
    <property type="entry name" value="Mss4-like"/>
    <property type="match status" value="2"/>
</dbReference>
<name>A0AAN6WSH0_9PEZI</name>
<reference evidence="4" key="1">
    <citation type="journal article" date="2023" name="Mol. Phylogenet. Evol.">
        <title>Genome-scale phylogeny and comparative genomics of the fungal order Sordariales.</title>
        <authorList>
            <person name="Hensen N."/>
            <person name="Bonometti L."/>
            <person name="Westerberg I."/>
            <person name="Brannstrom I.O."/>
            <person name="Guillou S."/>
            <person name="Cros-Aarteil S."/>
            <person name="Calhoun S."/>
            <person name="Haridas S."/>
            <person name="Kuo A."/>
            <person name="Mondo S."/>
            <person name="Pangilinan J."/>
            <person name="Riley R."/>
            <person name="LaButti K."/>
            <person name="Andreopoulos B."/>
            <person name="Lipzen A."/>
            <person name="Chen C."/>
            <person name="Yan M."/>
            <person name="Daum C."/>
            <person name="Ng V."/>
            <person name="Clum A."/>
            <person name="Steindorff A."/>
            <person name="Ohm R.A."/>
            <person name="Martin F."/>
            <person name="Silar P."/>
            <person name="Natvig D.O."/>
            <person name="Lalanne C."/>
            <person name="Gautier V."/>
            <person name="Ament-Velasquez S.L."/>
            <person name="Kruys A."/>
            <person name="Hutchinson M.I."/>
            <person name="Powell A.J."/>
            <person name="Barry K."/>
            <person name="Miller A.N."/>
            <person name="Grigoriev I.V."/>
            <person name="Debuchy R."/>
            <person name="Gladieux P."/>
            <person name="Hiltunen Thoren M."/>
            <person name="Johannesson H."/>
        </authorList>
    </citation>
    <scope>NUCLEOTIDE SEQUENCE</scope>
    <source>
        <strain evidence="4">PSN309</strain>
    </source>
</reference>
<reference evidence="4" key="2">
    <citation type="submission" date="2023-05" db="EMBL/GenBank/DDBJ databases">
        <authorList>
            <consortium name="Lawrence Berkeley National Laboratory"/>
            <person name="Steindorff A."/>
            <person name="Hensen N."/>
            <person name="Bonometti L."/>
            <person name="Westerberg I."/>
            <person name="Brannstrom I.O."/>
            <person name="Guillou S."/>
            <person name="Cros-Aarteil S."/>
            <person name="Calhoun S."/>
            <person name="Haridas S."/>
            <person name="Kuo A."/>
            <person name="Mondo S."/>
            <person name="Pangilinan J."/>
            <person name="Riley R."/>
            <person name="Labutti K."/>
            <person name="Andreopoulos B."/>
            <person name="Lipzen A."/>
            <person name="Chen C."/>
            <person name="Yanf M."/>
            <person name="Daum C."/>
            <person name="Ng V."/>
            <person name="Clum A."/>
            <person name="Ohm R."/>
            <person name="Martin F."/>
            <person name="Silar P."/>
            <person name="Natvig D."/>
            <person name="Lalanne C."/>
            <person name="Gautier V."/>
            <person name="Ament-Velasquez S.L."/>
            <person name="Kruys A."/>
            <person name="Hutchinson M.I."/>
            <person name="Powell A.J."/>
            <person name="Barry K."/>
            <person name="Miller A.N."/>
            <person name="Grigoriev I.V."/>
            <person name="Debuchy R."/>
            <person name="Gladieux P."/>
            <person name="Thoren M.H."/>
            <person name="Johannesson H."/>
        </authorList>
    </citation>
    <scope>NUCLEOTIDE SEQUENCE</scope>
    <source>
        <strain evidence="4">PSN309</strain>
    </source>
</reference>
<keyword evidence="5" id="KW-1185">Reference proteome</keyword>
<dbReference type="GO" id="GO:0005509">
    <property type="term" value="F:calcium ion binding"/>
    <property type="evidence" value="ECO:0007669"/>
    <property type="project" value="TreeGrafter"/>
</dbReference>
<dbReference type="AlphaFoldDB" id="A0AAN6WSH0"/>
<evidence type="ECO:0000256" key="1">
    <source>
        <dbReference type="ARBA" id="ARBA00014759"/>
    </source>
</evidence>
<dbReference type="GO" id="GO:0005737">
    <property type="term" value="C:cytoplasm"/>
    <property type="evidence" value="ECO:0007669"/>
    <property type="project" value="TreeGrafter"/>
</dbReference>
<dbReference type="InterPro" id="IPR018105">
    <property type="entry name" value="Translational_control_tumour_p"/>
</dbReference>
<dbReference type="PROSITE" id="PS01003">
    <property type="entry name" value="TCTP_2"/>
    <property type="match status" value="1"/>
</dbReference>
<sequence>MLIFKDLITGDELTSDAYPMRPCNADGIEKLANASGADAAEDTKAFNRLTDEERQKLEDDSLLYFVEGAYITEGPVQVDTGANASAEEAEEGVEDQTVRVINVVNNGRLQSTSFDKKSFTVYIKGYLKAVKAAMAEKGKSPEYIKGFETKAMAFFKLVSGSFKDWDFYTGESMNPDGMVILSNYKADGTTPYFIFWKDGLVKEKI</sequence>
<dbReference type="Gene3D" id="2.170.150.10">
    <property type="entry name" value="Metal Binding Protein, Guanine Nucleotide Exchange Factor, Chain A"/>
    <property type="match status" value="2"/>
</dbReference>
<gene>
    <name evidence="4" type="ORF">QBC35DRAFT_252781</name>
</gene>
<dbReference type="Pfam" id="PF00838">
    <property type="entry name" value="TCTP"/>
    <property type="match status" value="2"/>
</dbReference>
<evidence type="ECO:0000313" key="4">
    <source>
        <dbReference type="EMBL" id="KAK4186898.1"/>
    </source>
</evidence>
<dbReference type="FunFam" id="2.170.150.10:FF:000002">
    <property type="entry name" value="Translationally-controlled tumor protein homolog"/>
    <property type="match status" value="1"/>
</dbReference>
<dbReference type="EMBL" id="MU864413">
    <property type="protein sequence ID" value="KAK4186898.1"/>
    <property type="molecule type" value="Genomic_DNA"/>
</dbReference>
<dbReference type="InterPro" id="IPR034737">
    <property type="entry name" value="TCTP"/>
</dbReference>
<dbReference type="Proteomes" id="UP001302126">
    <property type="component" value="Unassembled WGS sequence"/>
</dbReference>
<dbReference type="InterPro" id="IPR011057">
    <property type="entry name" value="Mss4-like_sf"/>
</dbReference>